<dbReference type="InterPro" id="IPR032251">
    <property type="entry name" value="DUF4826"/>
</dbReference>
<sequence>MKSISDKPEITDWVNKTLAQSVHTLAARNVIESQIAEAKPSWIFPFSIMIGKVRTSTSHTQTIWFANSNELVHFAAEDVALTPREAARHFALKWQLDAQRLYDNDTVDNVLADSLVAQSTSLLELVEQDSLWAA</sequence>
<protein>
    <recommendedName>
        <fullName evidence="3">DUF4826 family protein</fullName>
    </recommendedName>
</protein>
<reference evidence="1" key="2">
    <citation type="submission" date="2020-09" db="EMBL/GenBank/DDBJ databases">
        <authorList>
            <person name="Sun Q."/>
            <person name="Kim S."/>
        </authorList>
    </citation>
    <scope>NUCLEOTIDE SEQUENCE</scope>
    <source>
        <strain evidence="1">KCTC 12711</strain>
    </source>
</reference>
<dbReference type="Proteomes" id="UP000614811">
    <property type="component" value="Unassembled WGS sequence"/>
</dbReference>
<comment type="caution">
    <text evidence="1">The sequence shown here is derived from an EMBL/GenBank/DDBJ whole genome shotgun (WGS) entry which is preliminary data.</text>
</comment>
<organism evidence="1 2">
    <name type="scientific">Arenicella chitinivorans</name>
    <dbReference type="NCBI Taxonomy" id="1329800"/>
    <lineage>
        <taxon>Bacteria</taxon>
        <taxon>Pseudomonadati</taxon>
        <taxon>Pseudomonadota</taxon>
        <taxon>Gammaproteobacteria</taxon>
        <taxon>Arenicellales</taxon>
        <taxon>Arenicellaceae</taxon>
        <taxon>Arenicella</taxon>
    </lineage>
</organism>
<gene>
    <name evidence="1" type="ORF">GCM10008090_21400</name>
</gene>
<reference evidence="1" key="1">
    <citation type="journal article" date="2014" name="Int. J. Syst. Evol. Microbiol.">
        <title>Complete genome sequence of Corynebacterium casei LMG S-19264T (=DSM 44701T), isolated from a smear-ripened cheese.</title>
        <authorList>
            <consortium name="US DOE Joint Genome Institute (JGI-PGF)"/>
            <person name="Walter F."/>
            <person name="Albersmeier A."/>
            <person name="Kalinowski J."/>
            <person name="Ruckert C."/>
        </authorList>
    </citation>
    <scope>NUCLEOTIDE SEQUENCE</scope>
    <source>
        <strain evidence="1">KCTC 12711</strain>
    </source>
</reference>
<evidence type="ECO:0008006" key="3">
    <source>
        <dbReference type="Google" id="ProtNLM"/>
    </source>
</evidence>
<proteinExistence type="predicted"/>
<evidence type="ECO:0000313" key="2">
    <source>
        <dbReference type="Proteomes" id="UP000614811"/>
    </source>
</evidence>
<accession>A0A918RSP6</accession>
<keyword evidence="2" id="KW-1185">Reference proteome</keyword>
<dbReference type="Pfam" id="PF16108">
    <property type="entry name" value="DUF4826"/>
    <property type="match status" value="1"/>
</dbReference>
<dbReference type="AlphaFoldDB" id="A0A918RSP6"/>
<dbReference type="RefSeq" id="WP_189400742.1">
    <property type="nucleotide sequence ID" value="NZ_BMXA01000003.1"/>
</dbReference>
<name>A0A918RSP6_9GAMM</name>
<dbReference type="EMBL" id="BMXA01000003">
    <property type="protein sequence ID" value="GHA11357.1"/>
    <property type="molecule type" value="Genomic_DNA"/>
</dbReference>
<evidence type="ECO:0000313" key="1">
    <source>
        <dbReference type="EMBL" id="GHA11357.1"/>
    </source>
</evidence>